<comment type="caution">
    <text evidence="8">The sequence shown here is derived from an EMBL/GenBank/DDBJ whole genome shotgun (WGS) entry which is preliminary data.</text>
</comment>
<name>A0AAD6B217_9TELE</name>
<dbReference type="SUPFAM" id="SSF48726">
    <property type="entry name" value="Immunoglobulin"/>
    <property type="match status" value="2"/>
</dbReference>
<dbReference type="InterPro" id="IPR036179">
    <property type="entry name" value="Ig-like_dom_sf"/>
</dbReference>
<evidence type="ECO:0000313" key="8">
    <source>
        <dbReference type="EMBL" id="KAJ4934206.1"/>
    </source>
</evidence>
<feature type="region of interest" description="Disordered" evidence="4">
    <location>
        <begin position="198"/>
        <end position="223"/>
    </location>
</feature>
<feature type="chain" id="PRO_5042189447" description="Immunoglobulin domain-containing protein" evidence="6">
    <location>
        <begin position="22"/>
        <end position="538"/>
    </location>
</feature>
<feature type="region of interest" description="Disordered" evidence="4">
    <location>
        <begin position="499"/>
        <end position="538"/>
    </location>
</feature>
<keyword evidence="2 5" id="KW-0812">Transmembrane</keyword>
<keyword evidence="6" id="KW-0732">Signal</keyword>
<evidence type="ECO:0000256" key="5">
    <source>
        <dbReference type="SAM" id="Phobius"/>
    </source>
</evidence>
<dbReference type="EMBL" id="JAPTMU010000012">
    <property type="protein sequence ID" value="KAJ4934206.1"/>
    <property type="molecule type" value="Genomic_DNA"/>
</dbReference>
<evidence type="ECO:0000259" key="7">
    <source>
        <dbReference type="SMART" id="SM00409"/>
    </source>
</evidence>
<accession>A0AAD6B217</accession>
<evidence type="ECO:0000256" key="4">
    <source>
        <dbReference type="SAM" id="MobiDB-lite"/>
    </source>
</evidence>
<proteinExistence type="predicted"/>
<protein>
    <recommendedName>
        <fullName evidence="7">Immunoglobulin domain-containing protein</fullName>
    </recommendedName>
</protein>
<comment type="subcellular location">
    <subcellularLocation>
        <location evidence="1">Membrane</location>
    </subcellularLocation>
</comment>
<feature type="domain" description="Immunoglobulin" evidence="7">
    <location>
        <begin position="305"/>
        <end position="406"/>
    </location>
</feature>
<sequence length="538" mass="59709">MNVRHTLICFLLLTLRDGNSGLTNAQNLDRTETEGGNITVGCSFLFPGGRKMFCQGKCEARNILVETTGDSEQSGRYSIRYLEGYFPVSETVLYVSITKLTKSDAGRYQCGLEDRPFLVFDSHQDFEIRVTDASPERITQPQQGQTAPAGHGVVLYVRLTLVVMVIVLSASVLIFCRKRARKPRETADEAEYVNVTEADRECEEVREEDRGSRSPPTEDDPSKLTCFEEELSLRAGPSPHSAPCGDPDNVLYFVLWADRECEEVREEDRGSISPVEMSVLSTSHCRHFSEDTLREGNSGLTNAQKLDRTETEGADITVACSFLFPGGRKMFCKGKCEEGNILVETTGDSEQSGRYSIRYEEGAFPVRGTTLYLSITKLTKSDAGRYQCSLDRSVFNLYQDIEIRVTDAPASLTSAPSASTLTTTKSLSSIPSSASPERTTQPQQGQTAPAGHGVVLYVRLTLVVMVIVLSASVLIFCRKRARKPRETADEAEYVNVTEADRECEEVREEDRGSRSPPIEMSVLSTSHCRHFSEDSKQH</sequence>
<dbReference type="AlphaFoldDB" id="A0AAD6B217"/>
<evidence type="ECO:0000256" key="6">
    <source>
        <dbReference type="SAM" id="SignalP"/>
    </source>
</evidence>
<evidence type="ECO:0000256" key="2">
    <source>
        <dbReference type="ARBA" id="ARBA00022692"/>
    </source>
</evidence>
<feature type="transmembrane region" description="Helical" evidence="5">
    <location>
        <begin position="155"/>
        <end position="176"/>
    </location>
</feature>
<organism evidence="8 9">
    <name type="scientific">Pogonophryne albipinna</name>
    <dbReference type="NCBI Taxonomy" id="1090488"/>
    <lineage>
        <taxon>Eukaryota</taxon>
        <taxon>Metazoa</taxon>
        <taxon>Chordata</taxon>
        <taxon>Craniata</taxon>
        <taxon>Vertebrata</taxon>
        <taxon>Euteleostomi</taxon>
        <taxon>Actinopterygii</taxon>
        <taxon>Neopterygii</taxon>
        <taxon>Teleostei</taxon>
        <taxon>Neoteleostei</taxon>
        <taxon>Acanthomorphata</taxon>
        <taxon>Eupercaria</taxon>
        <taxon>Perciformes</taxon>
        <taxon>Notothenioidei</taxon>
        <taxon>Pogonophryne</taxon>
    </lineage>
</organism>
<reference evidence="8" key="1">
    <citation type="submission" date="2022-11" db="EMBL/GenBank/DDBJ databases">
        <title>Chromosome-level genome of Pogonophryne albipinna.</title>
        <authorList>
            <person name="Jo E."/>
        </authorList>
    </citation>
    <scope>NUCLEOTIDE SEQUENCE</scope>
    <source>
        <strain evidence="8">SGF0006</strain>
        <tissue evidence="8">Muscle</tissue>
    </source>
</reference>
<keyword evidence="5" id="KW-1133">Transmembrane helix</keyword>
<feature type="region of interest" description="Disordered" evidence="4">
    <location>
        <begin position="412"/>
        <end position="448"/>
    </location>
</feature>
<feature type="domain" description="Immunoglobulin" evidence="7">
    <location>
        <begin position="27"/>
        <end position="131"/>
    </location>
</feature>
<evidence type="ECO:0000256" key="1">
    <source>
        <dbReference type="ARBA" id="ARBA00004370"/>
    </source>
</evidence>
<dbReference type="InterPro" id="IPR050671">
    <property type="entry name" value="CD300_family_receptors"/>
</dbReference>
<dbReference type="PANTHER" id="PTHR11860">
    <property type="entry name" value="POLYMERIC-IMMUNOGLOBULIN RECEPTOR"/>
    <property type="match status" value="1"/>
</dbReference>
<dbReference type="GO" id="GO:0005886">
    <property type="term" value="C:plasma membrane"/>
    <property type="evidence" value="ECO:0007669"/>
    <property type="project" value="TreeGrafter"/>
</dbReference>
<dbReference type="Gene3D" id="2.60.40.10">
    <property type="entry name" value="Immunoglobulins"/>
    <property type="match status" value="2"/>
</dbReference>
<dbReference type="PANTHER" id="PTHR11860:SF87">
    <property type="entry name" value="CMRF35-LIKE MOLECULE 8"/>
    <property type="match status" value="1"/>
</dbReference>
<feature type="transmembrane region" description="Helical" evidence="5">
    <location>
        <begin position="454"/>
        <end position="476"/>
    </location>
</feature>
<evidence type="ECO:0000256" key="3">
    <source>
        <dbReference type="ARBA" id="ARBA00023136"/>
    </source>
</evidence>
<keyword evidence="3 5" id="KW-0472">Membrane</keyword>
<feature type="signal peptide" evidence="6">
    <location>
        <begin position="1"/>
        <end position="21"/>
    </location>
</feature>
<dbReference type="GO" id="GO:0004888">
    <property type="term" value="F:transmembrane signaling receptor activity"/>
    <property type="evidence" value="ECO:0007669"/>
    <property type="project" value="TreeGrafter"/>
</dbReference>
<dbReference type="InterPro" id="IPR003599">
    <property type="entry name" value="Ig_sub"/>
</dbReference>
<evidence type="ECO:0000313" key="9">
    <source>
        <dbReference type="Proteomes" id="UP001219934"/>
    </source>
</evidence>
<keyword evidence="9" id="KW-1185">Reference proteome</keyword>
<dbReference type="SMART" id="SM00409">
    <property type="entry name" value="IG"/>
    <property type="match status" value="2"/>
</dbReference>
<dbReference type="InterPro" id="IPR013783">
    <property type="entry name" value="Ig-like_fold"/>
</dbReference>
<dbReference type="Proteomes" id="UP001219934">
    <property type="component" value="Unassembled WGS sequence"/>
</dbReference>
<gene>
    <name evidence="8" type="ORF">JOQ06_007008</name>
</gene>